<dbReference type="Pfam" id="PF12228">
    <property type="entry name" value="DUF3604"/>
    <property type="match status" value="1"/>
</dbReference>
<dbReference type="AlphaFoldDB" id="A0A2N5X236"/>
<sequence length="615" mass="67969">MNSKKRRGQSMQQGNIKRAILAGILLASPLTLAEIEENPQRNLYFGETHMHTAYSLDAFIGGTRQTPGDAYRAARGETVVVNGQPHKIRRPLDFAAVTDHAEYIGEMYSVLNEGAPGYNNPLIEQLRGLTDVEDREKWFFKYVISNNRGEKPAHTEFFTGEESVKSGWKLAVDAAEQHYVPGQFTTFVAYEWSAAPKGGNLHRNVIFRGAEVPDVPMSYIDINREEGLWAWLATLEGSGIRGMAIPHNSNASKGMMFPDSDSSGEPIDLEYAQMREHFERAIEMMQVKGNSEVHRTFWAADEFADFENADSIQNSSGRTYARGNFVRSGVTRGLAFGQQLGINPFKLGFVGGTDSHNGLMSDVDEDNFVGSHGPLDGSVQARREGNVTGWIDGKDLSIGALTAVWATSNTRPAIWDAIHARETYATSGPRMAVRFFGGWLYDEQLHSQADAIERAYAGGVPMGGDMGKAPMRNRAPRFMVMASKDALGANLDRIQIVKGWVSAEGELKDKVFDVVWSDERKPGADGKLPAVGNTVDLTTATYRNSIGASQLATMWQDPEFDPAIPALYYARVLEIPTPRWSTYDAVRAGLPLLEDVPATIQERAWSSPIWYTPKN</sequence>
<dbReference type="OrthoDB" id="543560at2"/>
<dbReference type="Gene3D" id="3.20.20.140">
    <property type="entry name" value="Metal-dependent hydrolases"/>
    <property type="match status" value="1"/>
</dbReference>
<dbReference type="InterPro" id="IPR022028">
    <property type="entry name" value="DUF3604"/>
</dbReference>
<protein>
    <recommendedName>
        <fullName evidence="4">DUF3604 domain-containing protein</fullName>
    </recommendedName>
</protein>
<evidence type="ECO:0000256" key="1">
    <source>
        <dbReference type="SAM" id="SignalP"/>
    </source>
</evidence>
<feature type="chain" id="PRO_5014613677" description="DUF3604 domain-containing protein" evidence="1">
    <location>
        <begin position="34"/>
        <end position="615"/>
    </location>
</feature>
<evidence type="ECO:0000313" key="3">
    <source>
        <dbReference type="Proteomes" id="UP000235005"/>
    </source>
</evidence>
<dbReference type="EMBL" id="PKUS01000013">
    <property type="protein sequence ID" value="PLW68554.1"/>
    <property type="molecule type" value="Genomic_DNA"/>
</dbReference>
<evidence type="ECO:0000313" key="2">
    <source>
        <dbReference type="EMBL" id="PLW68554.1"/>
    </source>
</evidence>
<organism evidence="2 3">
    <name type="scientific">Pseudohalioglobus lutimaris</name>
    <dbReference type="NCBI Taxonomy" id="1737061"/>
    <lineage>
        <taxon>Bacteria</taxon>
        <taxon>Pseudomonadati</taxon>
        <taxon>Pseudomonadota</taxon>
        <taxon>Gammaproteobacteria</taxon>
        <taxon>Cellvibrionales</taxon>
        <taxon>Halieaceae</taxon>
        <taxon>Pseudohalioglobus</taxon>
    </lineage>
</organism>
<gene>
    <name evidence="2" type="ORF">C0039_12340</name>
</gene>
<accession>A0A2N5X236</accession>
<evidence type="ECO:0008006" key="4">
    <source>
        <dbReference type="Google" id="ProtNLM"/>
    </source>
</evidence>
<keyword evidence="1" id="KW-0732">Signal</keyword>
<name>A0A2N5X236_9GAMM</name>
<feature type="signal peptide" evidence="1">
    <location>
        <begin position="1"/>
        <end position="33"/>
    </location>
</feature>
<dbReference type="Proteomes" id="UP000235005">
    <property type="component" value="Unassembled WGS sequence"/>
</dbReference>
<keyword evidence="3" id="KW-1185">Reference proteome</keyword>
<reference evidence="2 3" key="1">
    <citation type="submission" date="2018-01" db="EMBL/GenBank/DDBJ databases">
        <title>The draft genome sequence of Halioglobus lutimaris HF004.</title>
        <authorList>
            <person name="Du Z.-J."/>
            <person name="Shi M.-J."/>
        </authorList>
    </citation>
    <scope>NUCLEOTIDE SEQUENCE [LARGE SCALE GENOMIC DNA]</scope>
    <source>
        <strain evidence="2 3">HF004</strain>
    </source>
</reference>
<comment type="caution">
    <text evidence="2">The sequence shown here is derived from an EMBL/GenBank/DDBJ whole genome shotgun (WGS) entry which is preliminary data.</text>
</comment>
<proteinExistence type="predicted"/>